<evidence type="ECO:0000256" key="8">
    <source>
        <dbReference type="SAM" id="MobiDB-lite"/>
    </source>
</evidence>
<keyword evidence="7" id="KW-0175">Coiled coil</keyword>
<proteinExistence type="predicted"/>
<dbReference type="Pfam" id="PF01805">
    <property type="entry name" value="Surp"/>
    <property type="match status" value="1"/>
</dbReference>
<evidence type="ECO:0000256" key="6">
    <source>
        <dbReference type="ARBA" id="ARBA00023242"/>
    </source>
</evidence>
<dbReference type="SUPFAM" id="SSF109905">
    <property type="entry name" value="Surp module (SWAP domain)"/>
    <property type="match status" value="1"/>
</dbReference>
<keyword evidence="2" id="KW-0507">mRNA processing</keyword>
<keyword evidence="3" id="KW-0747">Spliceosome</keyword>
<evidence type="ECO:0000256" key="4">
    <source>
        <dbReference type="ARBA" id="ARBA00022737"/>
    </source>
</evidence>
<keyword evidence="4" id="KW-0677">Repeat</keyword>
<evidence type="ECO:0000256" key="7">
    <source>
        <dbReference type="SAM" id="Coils"/>
    </source>
</evidence>
<dbReference type="SMART" id="SM00648">
    <property type="entry name" value="SWAP"/>
    <property type="match status" value="1"/>
</dbReference>
<keyword evidence="6" id="KW-0539">Nucleus</keyword>
<dbReference type="InterPro" id="IPR035967">
    <property type="entry name" value="SWAP/Surp_sf"/>
</dbReference>
<protein>
    <recommendedName>
        <fullName evidence="9">SURP motif domain-containing protein</fullName>
    </recommendedName>
</protein>
<evidence type="ECO:0000256" key="2">
    <source>
        <dbReference type="ARBA" id="ARBA00022664"/>
    </source>
</evidence>
<dbReference type="PANTHER" id="PTHR15316:SF1">
    <property type="entry name" value="SPLICING FACTOR 3A SUBUNIT 1"/>
    <property type="match status" value="1"/>
</dbReference>
<dbReference type="EMBL" id="BAAFRS010000259">
    <property type="protein sequence ID" value="GAB1225686.1"/>
    <property type="molecule type" value="Genomic_DNA"/>
</dbReference>
<dbReference type="Pfam" id="PF12230">
    <property type="entry name" value="PRP21_like_P"/>
    <property type="match status" value="1"/>
</dbReference>
<evidence type="ECO:0000256" key="5">
    <source>
        <dbReference type="ARBA" id="ARBA00023187"/>
    </source>
</evidence>
<dbReference type="InterPro" id="IPR000061">
    <property type="entry name" value="Surp"/>
</dbReference>
<feature type="coiled-coil region" evidence="7">
    <location>
        <begin position="97"/>
        <end position="131"/>
    </location>
</feature>
<evidence type="ECO:0000256" key="3">
    <source>
        <dbReference type="ARBA" id="ARBA00022728"/>
    </source>
</evidence>
<keyword evidence="5" id="KW-0508">mRNA splicing</keyword>
<comment type="caution">
    <text evidence="10">The sequence shown here is derived from an EMBL/GenBank/DDBJ whole genome shotgun (WGS) entry which is preliminary data.</text>
</comment>
<feature type="domain" description="SURP motif" evidence="9">
    <location>
        <begin position="24"/>
        <end position="66"/>
    </location>
</feature>
<dbReference type="InterPro" id="IPR045146">
    <property type="entry name" value="SF3A1"/>
</dbReference>
<dbReference type="PROSITE" id="PS50128">
    <property type="entry name" value="SURP"/>
    <property type="match status" value="1"/>
</dbReference>
<sequence length="231" mass="27729">MPPRPIKNRFEIHRPYITQEEDEIIKLTAQYTARNGSNFVKTLAEREQKNPTFAFLHKNHPNYPYFAQLCESYNQCLHPKQQYIQFLNKTMGNTQILIKYSKMRADYEKEIEEIKKQNEEDKKREEELNLSINWNDFVVVETIDFNDFIETEHQNVFLDEMEQNTEEEIKQETKEEENQNDNDEITKIKKGTQYGEVKQECPLCHRLIPLSEMDKHMKIELSSKTMKSQQK</sequence>
<dbReference type="InterPro" id="IPR022030">
    <property type="entry name" value="SF3A1_dom"/>
</dbReference>
<comment type="subcellular location">
    <subcellularLocation>
        <location evidence="1">Nucleus</location>
    </subcellularLocation>
</comment>
<dbReference type="Gene3D" id="1.10.10.790">
    <property type="entry name" value="Surp module"/>
    <property type="match status" value="1"/>
</dbReference>
<gene>
    <name evidence="10" type="ORF">ENUP19_0259G0019</name>
</gene>
<feature type="compositionally biased region" description="Basic and acidic residues" evidence="8">
    <location>
        <begin position="167"/>
        <end position="177"/>
    </location>
</feature>
<dbReference type="Proteomes" id="UP001628156">
    <property type="component" value="Unassembled WGS sequence"/>
</dbReference>
<reference evidence="10 11" key="1">
    <citation type="journal article" date="2019" name="PLoS Negl. Trop. Dis.">
        <title>Whole genome sequencing of Entamoeba nuttalli reveals mammalian host-related molecular signatures and a novel octapeptide-repeat surface protein.</title>
        <authorList>
            <person name="Tanaka M."/>
            <person name="Makiuchi T."/>
            <person name="Komiyama T."/>
            <person name="Shiina T."/>
            <person name="Osaki K."/>
            <person name="Tachibana H."/>
        </authorList>
    </citation>
    <scope>NUCLEOTIDE SEQUENCE [LARGE SCALE GENOMIC DNA]</scope>
    <source>
        <strain evidence="10 11">P19-061405</strain>
    </source>
</reference>
<evidence type="ECO:0000259" key="9">
    <source>
        <dbReference type="PROSITE" id="PS50128"/>
    </source>
</evidence>
<dbReference type="PANTHER" id="PTHR15316">
    <property type="entry name" value="SPLICEOSOME ASSOCIATED PROTEIN 114/SWAP SPLICING FACTOR-RELATED"/>
    <property type="match status" value="1"/>
</dbReference>
<name>A0ABQ0DS56_9EUKA</name>
<evidence type="ECO:0000313" key="11">
    <source>
        <dbReference type="Proteomes" id="UP001628156"/>
    </source>
</evidence>
<feature type="region of interest" description="Disordered" evidence="8">
    <location>
        <begin position="163"/>
        <end position="191"/>
    </location>
</feature>
<keyword evidence="11" id="KW-1185">Reference proteome</keyword>
<accession>A0ABQ0DS56</accession>
<evidence type="ECO:0000313" key="10">
    <source>
        <dbReference type="EMBL" id="GAB1225686.1"/>
    </source>
</evidence>
<organism evidence="10 11">
    <name type="scientific">Entamoeba nuttalli</name>
    <dbReference type="NCBI Taxonomy" id="412467"/>
    <lineage>
        <taxon>Eukaryota</taxon>
        <taxon>Amoebozoa</taxon>
        <taxon>Evosea</taxon>
        <taxon>Archamoebae</taxon>
        <taxon>Mastigamoebida</taxon>
        <taxon>Entamoebidae</taxon>
        <taxon>Entamoeba</taxon>
    </lineage>
</organism>
<evidence type="ECO:0000256" key="1">
    <source>
        <dbReference type="ARBA" id="ARBA00004123"/>
    </source>
</evidence>